<name>A0A426UY45_9ACTN</name>
<dbReference type="Pfam" id="PF11209">
    <property type="entry name" value="LmeA"/>
    <property type="match status" value="1"/>
</dbReference>
<dbReference type="AlphaFoldDB" id="A0A426UY45"/>
<accession>A0A426UY45</accession>
<dbReference type="Proteomes" id="UP000277256">
    <property type="component" value="Unassembled WGS sequence"/>
</dbReference>
<dbReference type="InterPro" id="IPR021373">
    <property type="entry name" value="DUF2993"/>
</dbReference>
<evidence type="ECO:0000313" key="2">
    <source>
        <dbReference type="EMBL" id="RRR99490.1"/>
    </source>
</evidence>
<keyword evidence="1" id="KW-0732">Signal</keyword>
<evidence type="ECO:0000313" key="3">
    <source>
        <dbReference type="Proteomes" id="UP000277256"/>
    </source>
</evidence>
<feature type="signal peptide" evidence="1">
    <location>
        <begin position="1"/>
        <end position="28"/>
    </location>
</feature>
<gene>
    <name evidence="2" type="ORF">EIW28_12350</name>
</gene>
<evidence type="ECO:0000256" key="1">
    <source>
        <dbReference type="SAM" id="SignalP"/>
    </source>
</evidence>
<feature type="chain" id="PRO_5019298064" evidence="1">
    <location>
        <begin position="29"/>
        <end position="241"/>
    </location>
</feature>
<keyword evidence="3" id="KW-1185">Reference proteome</keyword>
<comment type="caution">
    <text evidence="2">The sequence shown here is derived from an EMBL/GenBank/DDBJ whole genome shotgun (WGS) entry which is preliminary data.</text>
</comment>
<proteinExistence type="predicted"/>
<organism evidence="2 3">
    <name type="scientific">Glycomyces terrestris</name>
    <dbReference type="NCBI Taxonomy" id="2493553"/>
    <lineage>
        <taxon>Bacteria</taxon>
        <taxon>Bacillati</taxon>
        <taxon>Actinomycetota</taxon>
        <taxon>Actinomycetes</taxon>
        <taxon>Glycomycetales</taxon>
        <taxon>Glycomycetaceae</taxon>
        <taxon>Glycomyces</taxon>
    </lineage>
</organism>
<dbReference type="EMBL" id="RSEB01000003">
    <property type="protein sequence ID" value="RRR99490.1"/>
    <property type="molecule type" value="Genomic_DNA"/>
</dbReference>
<sequence>MVKILRRILITLVVAAALLALGDRVANAVAERRIATEVAATAADHGAYSDQRPDVTIHGWPFATQAWTGDFEQIDITLRDVGANGLVFPELAMTAHDVDADWRELSDGGDAVARTLDVSGEIAIDSVEALLAEQTGWDLQIDEDGTATLSATEEIGGISVDLEASGQIAVGEGAISFTPDAVESVTQGLPASIQPLVDEFASQLTSSVEIPELPYGITLAEIAFEGDVVAISGTAEDVVLT</sequence>
<reference evidence="2 3" key="1">
    <citation type="submission" date="2018-12" db="EMBL/GenBank/DDBJ databases">
        <title>Glycomyces sp. YIM 121974 draft genome.</title>
        <authorList>
            <person name="Li Q."/>
        </authorList>
    </citation>
    <scope>NUCLEOTIDE SEQUENCE [LARGE SCALE GENOMIC DNA]</scope>
    <source>
        <strain evidence="2 3">YIM 121974</strain>
    </source>
</reference>
<protein>
    <submittedName>
        <fullName evidence="2">DUF2993 domain-containing protein</fullName>
    </submittedName>
</protein>